<dbReference type="OMA" id="NKLGHPN"/>
<dbReference type="InterPro" id="IPR016024">
    <property type="entry name" value="ARM-type_fold"/>
</dbReference>
<evidence type="ECO:0000256" key="1">
    <source>
        <dbReference type="ARBA" id="ARBA00007797"/>
    </source>
</evidence>
<evidence type="ECO:0000313" key="7">
    <source>
        <dbReference type="WBParaSite" id="ACOC_0001213801-mRNA-1"/>
    </source>
</evidence>
<accession>A0A0R3PZV2</accession>
<keyword evidence="6" id="KW-1185">Reference proteome</keyword>
<feature type="transmembrane region" description="Helical" evidence="3">
    <location>
        <begin position="789"/>
        <end position="812"/>
    </location>
</feature>
<keyword evidence="3" id="KW-1133">Transmembrane helix</keyword>
<dbReference type="GO" id="GO:0005634">
    <property type="term" value="C:nucleus"/>
    <property type="evidence" value="ECO:0007669"/>
    <property type="project" value="UniProtKB-ARBA"/>
</dbReference>
<evidence type="ECO:0000256" key="3">
    <source>
        <dbReference type="SAM" id="Phobius"/>
    </source>
</evidence>
<dbReference type="EMBL" id="UYYA01004909">
    <property type="protein sequence ID" value="VDM63724.1"/>
    <property type="molecule type" value="Genomic_DNA"/>
</dbReference>
<reference evidence="5 6" key="2">
    <citation type="submission" date="2018-11" db="EMBL/GenBank/DDBJ databases">
        <authorList>
            <consortium name="Pathogen Informatics"/>
        </authorList>
    </citation>
    <scope>NUCLEOTIDE SEQUENCE [LARGE SCALE GENOMIC DNA]</scope>
    <source>
        <strain evidence="5 6">Costa Rica</strain>
    </source>
</reference>
<dbReference type="AlphaFoldDB" id="A0A0R3PZV2"/>
<keyword evidence="3" id="KW-0812">Transmembrane</keyword>
<evidence type="ECO:0000313" key="6">
    <source>
        <dbReference type="Proteomes" id="UP000267027"/>
    </source>
</evidence>
<dbReference type="OrthoDB" id="28947at2759"/>
<gene>
    <name evidence="5" type="ORF">ACOC_LOCUS12139</name>
</gene>
<protein>
    <submittedName>
        <fullName evidence="7">CBF domain-containing protein</fullName>
    </submittedName>
</protein>
<dbReference type="InterPro" id="IPR005612">
    <property type="entry name" value="CCAAT-binding_factor"/>
</dbReference>
<reference evidence="7" key="1">
    <citation type="submission" date="2017-02" db="UniProtKB">
        <authorList>
            <consortium name="WormBaseParasite"/>
        </authorList>
    </citation>
    <scope>IDENTIFICATION</scope>
</reference>
<dbReference type="Proteomes" id="UP000267027">
    <property type="component" value="Unassembled WGS sequence"/>
</dbReference>
<dbReference type="Pfam" id="PF03914">
    <property type="entry name" value="CBF"/>
    <property type="match status" value="1"/>
</dbReference>
<evidence type="ECO:0000259" key="4">
    <source>
        <dbReference type="Pfam" id="PF03914"/>
    </source>
</evidence>
<name>A0A0R3PZV2_ANGCS</name>
<feature type="region of interest" description="Disordered" evidence="2">
    <location>
        <begin position="684"/>
        <end position="771"/>
    </location>
</feature>
<comment type="similarity">
    <text evidence="1">Belongs to the CBF/MAK21 family.</text>
</comment>
<feature type="compositionally biased region" description="Acidic residues" evidence="2">
    <location>
        <begin position="757"/>
        <end position="766"/>
    </location>
</feature>
<dbReference type="InterPro" id="IPR040155">
    <property type="entry name" value="CEBPZ/Mak21-like"/>
</dbReference>
<feature type="domain" description="CCAAT-binding factor" evidence="4">
    <location>
        <begin position="347"/>
        <end position="542"/>
    </location>
</feature>
<dbReference type="STRING" id="334426.A0A0R3PZV2"/>
<evidence type="ECO:0000313" key="5">
    <source>
        <dbReference type="EMBL" id="VDM63724.1"/>
    </source>
</evidence>
<dbReference type="PANTHER" id="PTHR12048:SF0">
    <property type="entry name" value="CCAAT_ENHANCER-BINDING PROTEIN ZETA"/>
    <property type="match status" value="1"/>
</dbReference>
<dbReference type="PANTHER" id="PTHR12048">
    <property type="entry name" value="CCAAT-BINDING FACTOR-RELATED"/>
    <property type="match status" value="1"/>
</dbReference>
<feature type="compositionally biased region" description="Acidic residues" evidence="2">
    <location>
        <begin position="695"/>
        <end position="743"/>
    </location>
</feature>
<evidence type="ECO:0000256" key="2">
    <source>
        <dbReference type="SAM" id="MobiDB-lite"/>
    </source>
</evidence>
<sequence>MEPIQWKQTTFGNSDGSVVSTKKKQAKEHNEPLLKHREGQKWYEYQCCTIFHSYLTFCLRIAIIALDVCMQGGSEAAWLQLVMKKGTASDRMTAMQLQLHKSPVHSLPCIETMISTVEKKNTREALEVFYHIFCWFYSRIAISFTYELLQKRLLILWRFEHRLKLVYERFLRALEVPGLAASVVEDLSKRALRTALNLLAERPEGEGFLLSMLVNKMGHPSTRIGAFVATLLEDLTKRQPNMRLVIVAEVERLIYRSNVSPRAQLYASTFLSQITLCTDDSALAVRMLSIYFGLFRTLVNQKFSNNRLIGILLSAANRALPFAKADALTEEINTLYRIVHTSSYSVSLQTLKLLYQVHQISDSLSDRFYAALYRKLLVEVPPSCYNQLLLLLFKVMKSDPSESRVRSFVKRLLQAATCATPSFAAGVLILISRLLESGRNLIVLQKHVDVCFVTNNSEDVDEERYVDIGVDGKPITTIKEEVAWRAIYNMVKSSFFFPGSNASKTPYDHEARNPLFVDCRNLVDCELLLLSKHYHPSVAVFAKALIENGCINYKGDPLEDFTLIKFLDRFAFKNPKEGRSKSRSERAVMKKQIDPWGVKKLPVSSMEYLSKKITELPADERYLHRFAFIRFNPKEQHKTKKEDEWENDSVDSAEFDAIIDKFGPGEANDEFDVDYSKEFTAEKKRHKSVKHIAENEDGEGDEIDFELDSDDGDGENDDDMEEISEDDDDSENVEMESESDEDGPVTLRSRGKRDFYDSGESDDEIGGNDADKAGEKVSADLDVFNVKKLVVRFVGDFINFGFSIFVCFCLSYQISSMVYRIIVDWSVLICRDLM</sequence>
<dbReference type="SUPFAM" id="SSF48371">
    <property type="entry name" value="ARM repeat"/>
    <property type="match status" value="1"/>
</dbReference>
<keyword evidence="3" id="KW-0472">Membrane</keyword>
<proteinExistence type="inferred from homology"/>
<organism evidence="7">
    <name type="scientific">Angiostrongylus costaricensis</name>
    <name type="common">Nematode worm</name>
    <dbReference type="NCBI Taxonomy" id="334426"/>
    <lineage>
        <taxon>Eukaryota</taxon>
        <taxon>Metazoa</taxon>
        <taxon>Ecdysozoa</taxon>
        <taxon>Nematoda</taxon>
        <taxon>Chromadorea</taxon>
        <taxon>Rhabditida</taxon>
        <taxon>Rhabditina</taxon>
        <taxon>Rhabditomorpha</taxon>
        <taxon>Strongyloidea</taxon>
        <taxon>Metastrongylidae</taxon>
        <taxon>Angiostrongylus</taxon>
    </lineage>
</organism>
<dbReference type="WBParaSite" id="ACOC_0001213801-mRNA-1">
    <property type="protein sequence ID" value="ACOC_0001213801-mRNA-1"/>
    <property type="gene ID" value="ACOC_0001213801"/>
</dbReference>